<evidence type="ECO:0000313" key="10">
    <source>
        <dbReference type="Proteomes" id="UP000789831"/>
    </source>
</evidence>
<feature type="region of interest" description="Disordered" evidence="7">
    <location>
        <begin position="303"/>
        <end position="334"/>
    </location>
</feature>
<evidence type="ECO:0000259" key="8">
    <source>
        <dbReference type="Pfam" id="PF18388"/>
    </source>
</evidence>
<dbReference type="InterPro" id="IPR039362">
    <property type="entry name" value="ATG29_sf"/>
</dbReference>
<dbReference type="PANTHER" id="PTHR40012">
    <property type="entry name" value="AUTOPHAGY-RELATED PROTEIN 29"/>
    <property type="match status" value="1"/>
</dbReference>
<feature type="compositionally biased region" description="Low complexity" evidence="7">
    <location>
        <begin position="189"/>
        <end position="200"/>
    </location>
</feature>
<feature type="region of interest" description="Disordered" evidence="7">
    <location>
        <begin position="340"/>
        <end position="359"/>
    </location>
</feature>
<evidence type="ECO:0000256" key="5">
    <source>
        <dbReference type="ARBA" id="ARBA00022927"/>
    </source>
</evidence>
<sequence length="501" mass="53796">SIFQVTTSKMSAEEPLHVVIRLPYRRPPGFVEPPSIIWTETMEQQLWEILTQNKRQSIDWNLASRRLNVPIPYLLRHAAFLYETQLRGVQAQLRRGEVLSASNSSNNLTALGTTGGITTRTRASSRASSNKIPAMENNEPLTRTRASSRASLNKVTVDPNDPIIRPRASSRASLTKGSVLDSKEVPTARSRSPSIRESPITYRGNPAANQDTLKMGGPSNAEPAFIYQGRNDTLSNETRSVPISHTSSSPPQTNSSSFARRPVSNASSVSTITPIDQITSNLRPIINMQGSFISTLSTIESESAMTPSFETPVDPYSRNKSLSIEDGDGDNDEIHASIKLHDSSSDDDSEADEDYQESKSTILEQNLAVSFTDKLKKLQGVAAFLPLVSTSSGSGGSATLAGTNSNDKKSQSSASTTTTNKDTQRQDPKDINLAVTTNVTAPPKTDDANNNSTVGKSPLTPAPGSASNSTGSSFSELSDSSVTRSALEDAIMSSNLGGSRM</sequence>
<dbReference type="Proteomes" id="UP000789831">
    <property type="component" value="Unassembled WGS sequence"/>
</dbReference>
<feature type="non-terminal residue" evidence="9">
    <location>
        <position position="501"/>
    </location>
</feature>
<protein>
    <recommendedName>
        <fullName evidence="3">Autophagy-related protein 29</fullName>
    </recommendedName>
</protein>
<feature type="compositionally biased region" description="Low complexity" evidence="7">
    <location>
        <begin position="110"/>
        <end position="130"/>
    </location>
</feature>
<feature type="compositionally biased region" description="Polar residues" evidence="7">
    <location>
        <begin position="492"/>
        <end position="501"/>
    </location>
</feature>
<organism evidence="9 10">
    <name type="scientific">Ambispora gerdemannii</name>
    <dbReference type="NCBI Taxonomy" id="144530"/>
    <lineage>
        <taxon>Eukaryota</taxon>
        <taxon>Fungi</taxon>
        <taxon>Fungi incertae sedis</taxon>
        <taxon>Mucoromycota</taxon>
        <taxon>Glomeromycotina</taxon>
        <taxon>Glomeromycetes</taxon>
        <taxon>Archaeosporales</taxon>
        <taxon>Ambisporaceae</taxon>
        <taxon>Ambispora</taxon>
    </lineage>
</organism>
<evidence type="ECO:0000256" key="7">
    <source>
        <dbReference type="SAM" id="MobiDB-lite"/>
    </source>
</evidence>
<evidence type="ECO:0000256" key="2">
    <source>
        <dbReference type="ARBA" id="ARBA00010082"/>
    </source>
</evidence>
<keyword evidence="5" id="KW-0653">Protein transport</keyword>
<accession>A0A9N9C8K7</accession>
<dbReference type="GO" id="GO:0015031">
    <property type="term" value="P:protein transport"/>
    <property type="evidence" value="ECO:0007669"/>
    <property type="project" value="UniProtKB-KW"/>
</dbReference>
<evidence type="ECO:0000256" key="1">
    <source>
        <dbReference type="ARBA" id="ARBA00004329"/>
    </source>
</evidence>
<evidence type="ECO:0000256" key="3">
    <source>
        <dbReference type="ARBA" id="ARBA00013784"/>
    </source>
</evidence>
<dbReference type="GO" id="GO:0000045">
    <property type="term" value="P:autophagosome assembly"/>
    <property type="evidence" value="ECO:0007669"/>
    <property type="project" value="InterPro"/>
</dbReference>
<dbReference type="InterPro" id="IPR040666">
    <property type="entry name" value="Atg29_N"/>
</dbReference>
<comment type="subcellular location">
    <subcellularLocation>
        <location evidence="1">Preautophagosomal structure</location>
    </subcellularLocation>
</comment>
<keyword evidence="10" id="KW-1185">Reference proteome</keyword>
<dbReference type="EMBL" id="CAJVPL010001928">
    <property type="protein sequence ID" value="CAG8592898.1"/>
    <property type="molecule type" value="Genomic_DNA"/>
</dbReference>
<reference evidence="9" key="1">
    <citation type="submission" date="2021-06" db="EMBL/GenBank/DDBJ databases">
        <authorList>
            <person name="Kallberg Y."/>
            <person name="Tangrot J."/>
            <person name="Rosling A."/>
        </authorList>
    </citation>
    <scope>NUCLEOTIDE SEQUENCE</scope>
    <source>
        <strain evidence="9">MT106</strain>
    </source>
</reference>
<evidence type="ECO:0000256" key="4">
    <source>
        <dbReference type="ARBA" id="ARBA00022448"/>
    </source>
</evidence>
<feature type="compositionally biased region" description="Low complexity" evidence="7">
    <location>
        <begin position="392"/>
        <end position="419"/>
    </location>
</feature>
<name>A0A9N9C8K7_9GLOM</name>
<evidence type="ECO:0000256" key="6">
    <source>
        <dbReference type="ARBA" id="ARBA00023006"/>
    </source>
</evidence>
<feature type="region of interest" description="Disordered" evidence="7">
    <location>
        <begin position="392"/>
        <end position="501"/>
    </location>
</feature>
<dbReference type="Pfam" id="PF18388">
    <property type="entry name" value="ATG29_N"/>
    <property type="match status" value="1"/>
</dbReference>
<feature type="region of interest" description="Disordered" evidence="7">
    <location>
        <begin position="110"/>
        <end position="269"/>
    </location>
</feature>
<dbReference type="OrthoDB" id="21072at2759"/>
<feature type="compositionally biased region" description="Polar residues" evidence="7">
    <location>
        <begin position="139"/>
        <end position="154"/>
    </location>
</feature>
<feature type="domain" description="Atg29 N-terminal" evidence="8">
    <location>
        <begin position="17"/>
        <end position="69"/>
    </location>
</feature>
<dbReference type="Gene3D" id="1.10.10.2570">
    <property type="match status" value="1"/>
</dbReference>
<feature type="compositionally biased region" description="Acidic residues" evidence="7">
    <location>
        <begin position="345"/>
        <end position="355"/>
    </location>
</feature>
<gene>
    <name evidence="9" type="ORF">AGERDE_LOCUS8697</name>
</gene>
<evidence type="ECO:0000313" key="9">
    <source>
        <dbReference type="EMBL" id="CAG8592898.1"/>
    </source>
</evidence>
<proteinExistence type="inferred from homology"/>
<comment type="similarity">
    <text evidence="2">Belongs to the ATG29 family.</text>
</comment>
<feature type="compositionally biased region" description="Polar residues" evidence="7">
    <location>
        <begin position="230"/>
        <end position="243"/>
    </location>
</feature>
<keyword evidence="6" id="KW-0072">Autophagy</keyword>
<keyword evidence="4" id="KW-0813">Transport</keyword>
<dbReference type="PANTHER" id="PTHR40012:SF1">
    <property type="entry name" value="AUTOPHAGY-RELATED PROTEIN 29"/>
    <property type="match status" value="1"/>
</dbReference>
<dbReference type="AlphaFoldDB" id="A0A9N9C8K7"/>
<dbReference type="GO" id="GO:0000407">
    <property type="term" value="C:phagophore assembly site"/>
    <property type="evidence" value="ECO:0007669"/>
    <property type="project" value="UniProtKB-SubCell"/>
</dbReference>
<dbReference type="InterPro" id="IPR039113">
    <property type="entry name" value="ATG29"/>
</dbReference>
<feature type="compositionally biased region" description="Low complexity" evidence="7">
    <location>
        <begin position="465"/>
        <end position="475"/>
    </location>
</feature>
<feature type="compositionally biased region" description="Low complexity" evidence="7">
    <location>
        <begin position="244"/>
        <end position="257"/>
    </location>
</feature>
<comment type="caution">
    <text evidence="9">The sequence shown here is derived from an EMBL/GenBank/DDBJ whole genome shotgun (WGS) entry which is preliminary data.</text>
</comment>